<keyword evidence="4" id="KW-0804">Transcription</keyword>
<dbReference type="Pfam" id="PF03466">
    <property type="entry name" value="LysR_substrate"/>
    <property type="match status" value="1"/>
</dbReference>
<dbReference type="InterPro" id="IPR000847">
    <property type="entry name" value="LysR_HTH_N"/>
</dbReference>
<dbReference type="InterPro" id="IPR036388">
    <property type="entry name" value="WH-like_DNA-bd_sf"/>
</dbReference>
<keyword evidence="3" id="KW-0238">DNA-binding</keyword>
<dbReference type="SUPFAM" id="SSF46785">
    <property type="entry name" value="Winged helix' DNA-binding domain"/>
    <property type="match status" value="1"/>
</dbReference>
<sequence>MDLKELEYFKMVCEQKSITKAAHALYMTPQGLSRIIKNIENEMEATLLNRTASGISLTRSGEYLYKHLTDFLGPYRMVCSEIRCMEQQEKHEIDLLSAYGILRLVTPECIWDFKEKYPQITLHYREYPDHQVESRFLAGEGNVAFTVGNHSLKYMEATFMEKFEIKLLVNRAHPLSKREKVTIKDLEGERLYIESPEFHIHSLILEKCRQAGFEPNIVFETSGFSLCHKMVLQNKGISVTVDFIFDDMKREDLVMIPFEDGPYEWETYMLTRKGSTPNPDIRLFHSHVMKWLKDIKEKNISR</sequence>
<protein>
    <submittedName>
        <fullName evidence="6">LysR family transcriptional regulator</fullName>
    </submittedName>
</protein>
<dbReference type="GO" id="GO:0003677">
    <property type="term" value="F:DNA binding"/>
    <property type="evidence" value="ECO:0007669"/>
    <property type="project" value="UniProtKB-KW"/>
</dbReference>
<accession>A0A9D1TF85</accession>
<dbReference type="PANTHER" id="PTHR30419:SF8">
    <property type="entry name" value="NITROGEN ASSIMILATION TRANSCRIPTIONAL ACTIVATOR-RELATED"/>
    <property type="match status" value="1"/>
</dbReference>
<evidence type="ECO:0000256" key="1">
    <source>
        <dbReference type="ARBA" id="ARBA00009437"/>
    </source>
</evidence>
<dbReference type="InterPro" id="IPR005119">
    <property type="entry name" value="LysR_subst-bd"/>
</dbReference>
<dbReference type="AlphaFoldDB" id="A0A9D1TF85"/>
<organism evidence="6 7">
    <name type="scientific">Candidatus Blautia stercorigallinarum</name>
    <dbReference type="NCBI Taxonomy" id="2838501"/>
    <lineage>
        <taxon>Bacteria</taxon>
        <taxon>Bacillati</taxon>
        <taxon>Bacillota</taxon>
        <taxon>Clostridia</taxon>
        <taxon>Lachnospirales</taxon>
        <taxon>Lachnospiraceae</taxon>
        <taxon>Blautia</taxon>
    </lineage>
</organism>
<comment type="similarity">
    <text evidence="1">Belongs to the LysR transcriptional regulatory family.</text>
</comment>
<evidence type="ECO:0000313" key="6">
    <source>
        <dbReference type="EMBL" id="HIV38685.1"/>
    </source>
</evidence>
<evidence type="ECO:0000259" key="5">
    <source>
        <dbReference type="PROSITE" id="PS50931"/>
    </source>
</evidence>
<proteinExistence type="inferred from homology"/>
<dbReference type="GO" id="GO:0003700">
    <property type="term" value="F:DNA-binding transcription factor activity"/>
    <property type="evidence" value="ECO:0007669"/>
    <property type="project" value="InterPro"/>
</dbReference>
<feature type="domain" description="HTH lysR-type" evidence="5">
    <location>
        <begin position="1"/>
        <end position="58"/>
    </location>
</feature>
<name>A0A9D1TF85_9FIRM</name>
<keyword evidence="2" id="KW-0805">Transcription regulation</keyword>
<evidence type="ECO:0000256" key="4">
    <source>
        <dbReference type="ARBA" id="ARBA00023163"/>
    </source>
</evidence>
<dbReference type="PROSITE" id="PS50931">
    <property type="entry name" value="HTH_LYSR"/>
    <property type="match status" value="1"/>
</dbReference>
<reference evidence="6" key="2">
    <citation type="submission" date="2021-04" db="EMBL/GenBank/DDBJ databases">
        <authorList>
            <person name="Gilroy R."/>
        </authorList>
    </citation>
    <scope>NUCLEOTIDE SEQUENCE</scope>
    <source>
        <strain evidence="6">CHK195-9823</strain>
    </source>
</reference>
<comment type="caution">
    <text evidence="6">The sequence shown here is derived from an EMBL/GenBank/DDBJ whole genome shotgun (WGS) entry which is preliminary data.</text>
</comment>
<dbReference type="InterPro" id="IPR036390">
    <property type="entry name" value="WH_DNA-bd_sf"/>
</dbReference>
<dbReference type="EMBL" id="DXIQ01000039">
    <property type="protein sequence ID" value="HIV38685.1"/>
    <property type="molecule type" value="Genomic_DNA"/>
</dbReference>
<dbReference type="Proteomes" id="UP000886814">
    <property type="component" value="Unassembled WGS sequence"/>
</dbReference>
<evidence type="ECO:0000313" key="7">
    <source>
        <dbReference type="Proteomes" id="UP000886814"/>
    </source>
</evidence>
<dbReference type="PANTHER" id="PTHR30419">
    <property type="entry name" value="HTH-TYPE TRANSCRIPTIONAL REGULATOR YBHD"/>
    <property type="match status" value="1"/>
</dbReference>
<gene>
    <name evidence="6" type="ORF">H9747_06750</name>
</gene>
<evidence type="ECO:0000256" key="3">
    <source>
        <dbReference type="ARBA" id="ARBA00023125"/>
    </source>
</evidence>
<evidence type="ECO:0000256" key="2">
    <source>
        <dbReference type="ARBA" id="ARBA00023015"/>
    </source>
</evidence>
<dbReference type="InterPro" id="IPR050950">
    <property type="entry name" value="HTH-type_LysR_regulators"/>
</dbReference>
<dbReference type="GO" id="GO:0005829">
    <property type="term" value="C:cytosol"/>
    <property type="evidence" value="ECO:0007669"/>
    <property type="project" value="TreeGrafter"/>
</dbReference>
<dbReference type="SUPFAM" id="SSF53850">
    <property type="entry name" value="Periplasmic binding protein-like II"/>
    <property type="match status" value="1"/>
</dbReference>
<dbReference type="Pfam" id="PF00126">
    <property type="entry name" value="HTH_1"/>
    <property type="match status" value="1"/>
</dbReference>
<dbReference type="Gene3D" id="1.10.10.10">
    <property type="entry name" value="Winged helix-like DNA-binding domain superfamily/Winged helix DNA-binding domain"/>
    <property type="match status" value="1"/>
</dbReference>
<dbReference type="Gene3D" id="3.40.190.290">
    <property type="match status" value="1"/>
</dbReference>
<reference evidence="6" key="1">
    <citation type="journal article" date="2021" name="PeerJ">
        <title>Extensive microbial diversity within the chicken gut microbiome revealed by metagenomics and culture.</title>
        <authorList>
            <person name="Gilroy R."/>
            <person name="Ravi A."/>
            <person name="Getino M."/>
            <person name="Pursley I."/>
            <person name="Horton D.L."/>
            <person name="Alikhan N.F."/>
            <person name="Baker D."/>
            <person name="Gharbi K."/>
            <person name="Hall N."/>
            <person name="Watson M."/>
            <person name="Adriaenssens E.M."/>
            <person name="Foster-Nyarko E."/>
            <person name="Jarju S."/>
            <person name="Secka A."/>
            <person name="Antonio M."/>
            <person name="Oren A."/>
            <person name="Chaudhuri R.R."/>
            <person name="La Ragione R."/>
            <person name="Hildebrand F."/>
            <person name="Pallen M.J."/>
        </authorList>
    </citation>
    <scope>NUCLEOTIDE SEQUENCE</scope>
    <source>
        <strain evidence="6">CHK195-9823</strain>
    </source>
</reference>